<protein>
    <submittedName>
        <fullName evidence="2">Uncharacterized protein</fullName>
    </submittedName>
</protein>
<evidence type="ECO:0000256" key="1">
    <source>
        <dbReference type="SAM" id="MobiDB-lite"/>
    </source>
</evidence>
<feature type="region of interest" description="Disordered" evidence="1">
    <location>
        <begin position="39"/>
        <end position="60"/>
    </location>
</feature>
<evidence type="ECO:0000313" key="3">
    <source>
        <dbReference type="Proteomes" id="UP000030634"/>
    </source>
</evidence>
<evidence type="ECO:0000313" key="2">
    <source>
        <dbReference type="EMBL" id="AIZ46267.1"/>
    </source>
</evidence>
<feature type="compositionally biased region" description="Basic and acidic residues" evidence="1">
    <location>
        <begin position="43"/>
        <end position="60"/>
    </location>
</feature>
<dbReference type="EMBL" id="CP010028">
    <property type="protein sequence ID" value="AIZ46267.1"/>
    <property type="molecule type" value="Genomic_DNA"/>
</dbReference>
<organism evidence="2 3">
    <name type="scientific">Deinococcus radiopugnans</name>
    <dbReference type="NCBI Taxonomy" id="57497"/>
    <lineage>
        <taxon>Bacteria</taxon>
        <taxon>Thermotogati</taxon>
        <taxon>Deinococcota</taxon>
        <taxon>Deinococci</taxon>
        <taxon>Deinococcales</taxon>
        <taxon>Deinococcaceae</taxon>
        <taxon>Deinococcus</taxon>
    </lineage>
</organism>
<proteinExistence type="predicted"/>
<dbReference type="Proteomes" id="UP000030634">
    <property type="component" value="Chromosome"/>
</dbReference>
<dbReference type="KEGG" id="dsw:QR90_16265"/>
<dbReference type="RefSeq" id="WP_039686090.1">
    <property type="nucleotide sequence ID" value="NZ_CP010028.1"/>
</dbReference>
<gene>
    <name evidence="2" type="ORF">QR90_16265</name>
</gene>
<dbReference type="HOGENOM" id="CLU_2933752_0_0_0"/>
<accession>A0A0A7KJB3</accession>
<dbReference type="AlphaFoldDB" id="A0A0A7KJB3"/>
<name>A0A0A7KJB3_9DEIO</name>
<sequence>MVSLLLIVLFGIAAIALLLAPRPTRRLIPVARVQTRNFASTPTRDRSATMPVDHKVSRIG</sequence>
<reference evidence="3" key="1">
    <citation type="submission" date="2014-11" db="EMBL/GenBank/DDBJ databases">
        <title>Hymenobacter sp. DG25B genome submission.</title>
        <authorList>
            <person name="Jung H.-Y."/>
            <person name="Kim M.K."/>
            <person name="Srinivasan S."/>
            <person name="Lim S."/>
        </authorList>
    </citation>
    <scope>NUCLEOTIDE SEQUENCE [LARGE SCALE GENOMIC DNA]</scope>
    <source>
        <strain evidence="3">DY59</strain>
    </source>
</reference>